<proteinExistence type="predicted"/>
<dbReference type="Proteomes" id="UP000510937">
    <property type="component" value="Chromosome"/>
</dbReference>
<keyword evidence="1" id="KW-0175">Coiled coil</keyword>
<protein>
    <submittedName>
        <fullName evidence="2">DUF2746 domain-containing protein</fullName>
    </submittedName>
</protein>
<name>A0ABD7AKA5_9ENTR</name>
<dbReference type="RefSeq" id="WP_136895860.1">
    <property type="nucleotide sequence ID" value="NZ_CP055315.1"/>
</dbReference>
<evidence type="ECO:0000313" key="2">
    <source>
        <dbReference type="EMBL" id="QLO53194.1"/>
    </source>
</evidence>
<evidence type="ECO:0000256" key="1">
    <source>
        <dbReference type="SAM" id="Coils"/>
    </source>
</evidence>
<sequence length="79" mass="9425">MEWITVVVIPLVVYLFRTWLNSRNQMVERIETLESKVSTAEIMISELRDDVEEIKEIRNVLTDVKLDIREIKTLLHNKK</sequence>
<dbReference type="AlphaFoldDB" id="A0ABD7AKA5"/>
<feature type="coiled-coil region" evidence="1">
    <location>
        <begin position="30"/>
        <end position="57"/>
    </location>
</feature>
<dbReference type="EMBL" id="CP055315">
    <property type="protein sequence ID" value="QLO53194.1"/>
    <property type="molecule type" value="Genomic_DNA"/>
</dbReference>
<evidence type="ECO:0000313" key="3">
    <source>
        <dbReference type="Proteomes" id="UP000510937"/>
    </source>
</evidence>
<accession>A0ABD7AKA5</accession>
<reference evidence="3" key="1">
    <citation type="submission" date="2020-06" db="EMBL/GenBank/DDBJ databases">
        <title>REHAB project genomes.</title>
        <authorList>
            <person name="Shaw L.P."/>
        </authorList>
    </citation>
    <scope>NUCLEOTIDE SEQUENCE [LARGE SCALE GENOMIC DNA]</scope>
    <source>
        <strain evidence="3">RHBSTW-00555</strain>
    </source>
</reference>
<gene>
    <name evidence="2" type="ORF">HV234_17460</name>
</gene>
<organism evidence="2 3">
    <name type="scientific">Klebsiella grimontii</name>
    <dbReference type="NCBI Taxonomy" id="2058152"/>
    <lineage>
        <taxon>Bacteria</taxon>
        <taxon>Pseudomonadati</taxon>
        <taxon>Pseudomonadota</taxon>
        <taxon>Gammaproteobacteria</taxon>
        <taxon>Enterobacterales</taxon>
        <taxon>Enterobacteriaceae</taxon>
        <taxon>Klebsiella/Raoultella group</taxon>
        <taxon>Klebsiella</taxon>
    </lineage>
</organism>